<protein>
    <submittedName>
        <fullName evidence="2">Uncharacterized protein</fullName>
    </submittedName>
</protein>
<accession>A0A378SRF4</accession>
<proteinExistence type="predicted"/>
<evidence type="ECO:0000313" key="3">
    <source>
        <dbReference type="Proteomes" id="UP000254291"/>
    </source>
</evidence>
<keyword evidence="1" id="KW-0732">Signal</keyword>
<feature type="signal peptide" evidence="1">
    <location>
        <begin position="1"/>
        <end position="24"/>
    </location>
</feature>
<evidence type="ECO:0000313" key="2">
    <source>
        <dbReference type="EMBL" id="STZ45191.1"/>
    </source>
</evidence>
<dbReference type="AlphaFoldDB" id="A0A378SRF4"/>
<dbReference type="EMBL" id="UGQM01000001">
    <property type="protein sequence ID" value="STZ45191.1"/>
    <property type="molecule type" value="Genomic_DNA"/>
</dbReference>
<organism evidence="2 3">
    <name type="scientific">Mycolicibacterium gilvum</name>
    <dbReference type="NCBI Taxonomy" id="1804"/>
    <lineage>
        <taxon>Bacteria</taxon>
        <taxon>Bacillati</taxon>
        <taxon>Actinomycetota</taxon>
        <taxon>Actinomycetes</taxon>
        <taxon>Mycobacteriales</taxon>
        <taxon>Mycobacteriaceae</taxon>
        <taxon>Mycolicibacterium</taxon>
    </lineage>
</organism>
<feature type="chain" id="PRO_5016565102" evidence="1">
    <location>
        <begin position="25"/>
        <end position="96"/>
    </location>
</feature>
<gene>
    <name evidence="2" type="ORF">NCTC10742_04439</name>
</gene>
<name>A0A378SRF4_9MYCO</name>
<reference evidence="2 3" key="1">
    <citation type="submission" date="2018-06" db="EMBL/GenBank/DDBJ databases">
        <authorList>
            <consortium name="Pathogen Informatics"/>
            <person name="Doyle S."/>
        </authorList>
    </citation>
    <scope>NUCLEOTIDE SEQUENCE [LARGE SCALE GENOMIC DNA]</scope>
    <source>
        <strain evidence="2 3">NCTC10742</strain>
    </source>
</reference>
<dbReference type="RefSeq" id="WP_115328150.1">
    <property type="nucleotide sequence ID" value="NZ_JACKST010000143.1"/>
</dbReference>
<evidence type="ECO:0000256" key="1">
    <source>
        <dbReference type="SAM" id="SignalP"/>
    </source>
</evidence>
<sequence length="96" mass="9913">MNTFVTAGLLPFGALLILAAPAHAEPASTTIDGLRAQGLDVRVDRVGSAPLDECTVSAVRALPAPAQPFLVNDDDDINVFTITPKQKVAVSLDCAG</sequence>
<dbReference type="Proteomes" id="UP000254291">
    <property type="component" value="Unassembled WGS sequence"/>
</dbReference>